<dbReference type="AlphaFoldDB" id="A0A5E7I7T1"/>
<dbReference type="EMBL" id="CABVHP010000009">
    <property type="protein sequence ID" value="VVO10730.1"/>
    <property type="molecule type" value="Genomic_DNA"/>
</dbReference>
<gene>
    <name evidence="1" type="ORF">PS704_03427</name>
</gene>
<protein>
    <submittedName>
        <fullName evidence="1">Uncharacterized protein</fullName>
    </submittedName>
</protein>
<dbReference type="OrthoDB" id="6458179at2"/>
<name>A0A5E7I7T1_PSEFL</name>
<evidence type="ECO:0000313" key="1">
    <source>
        <dbReference type="EMBL" id="VVO10730.1"/>
    </source>
</evidence>
<dbReference type="RefSeq" id="WP_150639028.1">
    <property type="nucleotide sequence ID" value="NZ_CABVHP010000009.1"/>
</dbReference>
<reference evidence="1 2" key="1">
    <citation type="submission" date="2019-09" db="EMBL/GenBank/DDBJ databases">
        <authorList>
            <person name="Chandra G."/>
            <person name="Truman W A."/>
        </authorList>
    </citation>
    <scope>NUCLEOTIDE SEQUENCE [LARGE SCALE GENOMIC DNA]</scope>
    <source>
        <strain evidence="1">PS704</strain>
    </source>
</reference>
<dbReference type="Proteomes" id="UP000326557">
    <property type="component" value="Unassembled WGS sequence"/>
</dbReference>
<proteinExistence type="predicted"/>
<sequence>MENKSVEEMLEWLRVEPRTKKWDSVLAFDRAKTNTVLLQEYIGRFSTDDYLAPITEEILDNSTPTQKEYIVDYVFDSPRLSFQNASLQNSKAQLDIKVVGGTHLTFSKVAGDLTWSIARIALEDALDGPKLSAEIDLAVNNGVVSSAGQVEIKIDQGVDYKLTYVDTPHLQRVAGERIKQLFSVLPEKQTTFVLNQLKFEPDQFLKPKEFIVRTHNKKGSGARLQADENDTEGAVLLFVTMEGGTNGDLPATNKDLRYLLADGYSATVLLSHEIIKEKIIVAGMRLMNQSNIEFKYTPIEQDGGFYGIRAREGALVEDGDLIVTPGFDLKIDFLHIEFIKNPHEHLLNVFSFLLPGYMLSTDPGWVTKTCSLVAAGYSYQSAVCLRLQGKEVWIPGTITFTWNTHFPLDLVIENGDVKFVPRPIQPPITEMFAVSAGTFEDIPAINSAINLALPKLEEWLRTAIHAAYDRFMTVLPRINTFTLNSLLFRGDNTVQLDNVHIPTDMVLFGHVGPTLTAFTLNRLEHVIGHSEEFKFATVPLRNDVTWKVENIPGSSGNPGSIDATTGLYKAPTSDQLVGDHTRLKVTATDGTHSSSALVSVLRRGITINPLVQIATAGDSMGNELSAGSLDGGPLDWSVDPASDARVVPSEKPGGDHTYFPGEFKPGTGFSIDTIEVTNPRTRTTEYSTVLVIHGKPYFAVDILKAASFSENSVQLVVLTPDGRPIEPGVLDLTWQVLAGSGRVDEKSGVFEIDPAGTDKFSIITVKLPEIVPGMGAFYGFKILPIPLFSVPEAIRMLSLDGK</sequence>
<accession>A0A5E7I7T1</accession>
<evidence type="ECO:0000313" key="2">
    <source>
        <dbReference type="Proteomes" id="UP000326557"/>
    </source>
</evidence>
<organism evidence="1 2">
    <name type="scientific">Pseudomonas fluorescens</name>
    <dbReference type="NCBI Taxonomy" id="294"/>
    <lineage>
        <taxon>Bacteria</taxon>
        <taxon>Pseudomonadati</taxon>
        <taxon>Pseudomonadota</taxon>
        <taxon>Gammaproteobacteria</taxon>
        <taxon>Pseudomonadales</taxon>
        <taxon>Pseudomonadaceae</taxon>
        <taxon>Pseudomonas</taxon>
    </lineage>
</organism>